<evidence type="ECO:0000313" key="3">
    <source>
        <dbReference type="Proteomes" id="UP000660611"/>
    </source>
</evidence>
<dbReference type="Pfam" id="PF13460">
    <property type="entry name" value="NAD_binding_10"/>
    <property type="match status" value="1"/>
</dbReference>
<keyword evidence="3" id="KW-1185">Reference proteome</keyword>
<dbReference type="AlphaFoldDB" id="A0A919PW84"/>
<dbReference type="InterPro" id="IPR016040">
    <property type="entry name" value="NAD(P)-bd_dom"/>
</dbReference>
<comment type="caution">
    <text evidence="2">The sequence shown here is derived from an EMBL/GenBank/DDBJ whole genome shotgun (WGS) entry which is preliminary data.</text>
</comment>
<evidence type="ECO:0000313" key="2">
    <source>
        <dbReference type="EMBL" id="GIG49733.1"/>
    </source>
</evidence>
<protein>
    <submittedName>
        <fullName evidence="2">NmrA family transcriptional regulator</fullName>
    </submittedName>
</protein>
<dbReference type="Gene3D" id="3.90.25.10">
    <property type="entry name" value="UDP-galactose 4-epimerase, domain 1"/>
    <property type="match status" value="1"/>
</dbReference>
<dbReference type="PANTHER" id="PTHR43162">
    <property type="match status" value="1"/>
</dbReference>
<name>A0A919PW84_9ACTN</name>
<feature type="domain" description="NAD(P)-binding" evidence="1">
    <location>
        <begin position="7"/>
        <end position="166"/>
    </location>
</feature>
<organism evidence="2 3">
    <name type="scientific">Dactylosporangium siamense</name>
    <dbReference type="NCBI Taxonomy" id="685454"/>
    <lineage>
        <taxon>Bacteria</taxon>
        <taxon>Bacillati</taxon>
        <taxon>Actinomycetota</taxon>
        <taxon>Actinomycetes</taxon>
        <taxon>Micromonosporales</taxon>
        <taxon>Micromonosporaceae</taxon>
        <taxon>Dactylosporangium</taxon>
    </lineage>
</organism>
<reference evidence="2" key="1">
    <citation type="submission" date="2021-01" db="EMBL/GenBank/DDBJ databases">
        <title>Whole genome shotgun sequence of Dactylosporangium siamense NBRC 106093.</title>
        <authorList>
            <person name="Komaki H."/>
            <person name="Tamura T."/>
        </authorList>
    </citation>
    <scope>NUCLEOTIDE SEQUENCE</scope>
    <source>
        <strain evidence="2">NBRC 106093</strain>
    </source>
</reference>
<dbReference type="InterPro" id="IPR051604">
    <property type="entry name" value="Ergot_Alk_Oxidoreductase"/>
</dbReference>
<evidence type="ECO:0000259" key="1">
    <source>
        <dbReference type="Pfam" id="PF13460"/>
    </source>
</evidence>
<dbReference type="RefSeq" id="WP_203851402.1">
    <property type="nucleotide sequence ID" value="NZ_BAAAVW010000008.1"/>
</dbReference>
<dbReference type="Gene3D" id="3.40.50.720">
    <property type="entry name" value="NAD(P)-binding Rossmann-like Domain"/>
    <property type="match status" value="1"/>
</dbReference>
<sequence>MTTLVTGSTGKTGRRIVRRLTDLGHPVRGASRRTDPPFDWERPETWPAVLDGVGAAYVTYHSDLAAPEAPAAIEAFTKAASAAGVQRLVLLSGRGEHHAESCEDIVRESGLGYTLIRSAWFAQNFGEGELRQGVLDGAVVLAAGTVAEPFVDIEDIADIAVAALLDERHAGRLYDVTGPRLLTFAEAAEELAAASGRPVSYVPVTVEELRAALAGHPQADLFADLCAEVFDGRNSNLGTGVRDALGRQPRDFADYCRAAAAAGAWR</sequence>
<accession>A0A919PW84</accession>
<dbReference type="Proteomes" id="UP000660611">
    <property type="component" value="Unassembled WGS sequence"/>
</dbReference>
<proteinExistence type="predicted"/>
<dbReference type="EMBL" id="BONQ01000125">
    <property type="protein sequence ID" value="GIG49733.1"/>
    <property type="molecule type" value="Genomic_DNA"/>
</dbReference>
<gene>
    <name evidence="2" type="ORF">Dsi01nite_077740</name>
</gene>
<dbReference type="PANTHER" id="PTHR43162:SF1">
    <property type="entry name" value="PRESTALK A DIFFERENTIATION PROTEIN A"/>
    <property type="match status" value="1"/>
</dbReference>
<dbReference type="InterPro" id="IPR036291">
    <property type="entry name" value="NAD(P)-bd_dom_sf"/>
</dbReference>
<dbReference type="SUPFAM" id="SSF51735">
    <property type="entry name" value="NAD(P)-binding Rossmann-fold domains"/>
    <property type="match status" value="1"/>
</dbReference>